<reference evidence="1 2" key="1">
    <citation type="submission" date="2019-02" db="EMBL/GenBank/DDBJ databases">
        <authorList>
            <person name="Lehtovirta-Morley E L."/>
        </authorList>
    </citation>
    <scope>NUCLEOTIDE SEQUENCE [LARGE SCALE GENOMIC DNA]</scope>
    <source>
        <strain evidence="1">NFRAN1</strain>
    </source>
</reference>
<dbReference type="EMBL" id="LR216287">
    <property type="protein sequence ID" value="VFJ15133.1"/>
    <property type="molecule type" value="Genomic_DNA"/>
</dbReference>
<sequence>MIINCMKDFEEMTEKEKEDFLKQVQNLPDNKVEDYDSFDLLAQSFDEISMTWTESIKEFETLYPEYIKPVENNPQRKYESKWIARFKKRFHSHSR</sequence>
<keyword evidence="2" id="KW-1185">Reference proteome</keyword>
<evidence type="ECO:0000313" key="1">
    <source>
        <dbReference type="EMBL" id="VFJ15133.1"/>
    </source>
</evidence>
<dbReference type="AlphaFoldDB" id="A0A484IBI7"/>
<proteinExistence type="predicted"/>
<accession>A0A484IBI7</accession>
<dbReference type="KEGG" id="nfn:NFRAN_2810"/>
<gene>
    <name evidence="1" type="ORF">NFRAN_2810</name>
</gene>
<evidence type="ECO:0000313" key="2">
    <source>
        <dbReference type="Proteomes" id="UP000294299"/>
    </source>
</evidence>
<name>A0A484IBI7_9ARCH</name>
<protein>
    <submittedName>
        <fullName evidence="1">Uncharacterized protein</fullName>
    </submittedName>
</protein>
<dbReference type="Proteomes" id="UP000294299">
    <property type="component" value="Chromosome NFRAN"/>
</dbReference>
<organism evidence="1 2">
    <name type="scientific">Candidatus Nitrosocosmicus franklandianus</name>
    <dbReference type="NCBI Taxonomy" id="1798806"/>
    <lineage>
        <taxon>Archaea</taxon>
        <taxon>Nitrososphaerota</taxon>
        <taxon>Nitrososphaeria</taxon>
        <taxon>Nitrososphaerales</taxon>
        <taxon>Nitrososphaeraceae</taxon>
        <taxon>Candidatus Nitrosocosmicus</taxon>
    </lineage>
</organism>